<proteinExistence type="predicted"/>
<organism evidence="8 9">
    <name type="scientific">Nocardioides perillae</name>
    <dbReference type="NCBI Taxonomy" id="1119534"/>
    <lineage>
        <taxon>Bacteria</taxon>
        <taxon>Bacillati</taxon>
        <taxon>Actinomycetota</taxon>
        <taxon>Actinomycetes</taxon>
        <taxon>Propionibacteriales</taxon>
        <taxon>Nocardioidaceae</taxon>
        <taxon>Nocardioides</taxon>
    </lineage>
</organism>
<evidence type="ECO:0000313" key="9">
    <source>
        <dbReference type="Proteomes" id="UP000544110"/>
    </source>
</evidence>
<dbReference type="AlphaFoldDB" id="A0A7Y9UJQ6"/>
<protein>
    <submittedName>
        <fullName evidence="8">Putative RDD family membrane protein YckC</fullName>
    </submittedName>
</protein>
<dbReference type="InterPro" id="IPR010432">
    <property type="entry name" value="RDD"/>
</dbReference>
<feature type="transmembrane region" description="Helical" evidence="6">
    <location>
        <begin position="234"/>
        <end position="256"/>
    </location>
</feature>
<dbReference type="GO" id="GO:0005886">
    <property type="term" value="C:plasma membrane"/>
    <property type="evidence" value="ECO:0007669"/>
    <property type="project" value="UniProtKB-SubCell"/>
</dbReference>
<keyword evidence="5 6" id="KW-0472">Membrane</keyword>
<feature type="domain" description="RDD" evidence="7">
    <location>
        <begin position="220"/>
        <end position="349"/>
    </location>
</feature>
<dbReference type="RefSeq" id="WP_179517105.1">
    <property type="nucleotide sequence ID" value="NZ_JACCAC010000001.1"/>
</dbReference>
<dbReference type="InterPro" id="IPR051791">
    <property type="entry name" value="Pra-immunoreactive"/>
</dbReference>
<evidence type="ECO:0000256" key="4">
    <source>
        <dbReference type="ARBA" id="ARBA00022989"/>
    </source>
</evidence>
<evidence type="ECO:0000256" key="3">
    <source>
        <dbReference type="ARBA" id="ARBA00022692"/>
    </source>
</evidence>
<dbReference type="Proteomes" id="UP000544110">
    <property type="component" value="Unassembled WGS sequence"/>
</dbReference>
<evidence type="ECO:0000259" key="7">
    <source>
        <dbReference type="Pfam" id="PF06271"/>
    </source>
</evidence>
<evidence type="ECO:0000256" key="6">
    <source>
        <dbReference type="SAM" id="Phobius"/>
    </source>
</evidence>
<feature type="transmembrane region" description="Helical" evidence="6">
    <location>
        <begin position="268"/>
        <end position="293"/>
    </location>
</feature>
<reference evidence="8 9" key="1">
    <citation type="submission" date="2020-07" db="EMBL/GenBank/DDBJ databases">
        <title>Sequencing the genomes of 1000 actinobacteria strains.</title>
        <authorList>
            <person name="Klenk H.-P."/>
        </authorList>
    </citation>
    <scope>NUCLEOTIDE SEQUENCE [LARGE SCALE GENOMIC DNA]</scope>
    <source>
        <strain evidence="8 9">DSM 24552</strain>
    </source>
</reference>
<dbReference type="PANTHER" id="PTHR36115">
    <property type="entry name" value="PROLINE-RICH ANTIGEN HOMOLOG-RELATED"/>
    <property type="match status" value="1"/>
</dbReference>
<keyword evidence="2" id="KW-1003">Cell membrane</keyword>
<accession>A0A7Y9UJQ6</accession>
<dbReference type="Pfam" id="PF06271">
    <property type="entry name" value="RDD"/>
    <property type="match status" value="1"/>
</dbReference>
<name>A0A7Y9UJQ6_9ACTN</name>
<sequence length="375" mass="40947">MSTDRPSARGIIRRVTGEVTGRVVAAVDPDVVLAEVDVEALVERIDPEALLERIDPDRLLDRIDPNRLLDRVDPNRLLDRVDVDRLLDHVDADRLLDQVDPDRLLDRVDVDRFLDRVDPNRLLARVDVDALLAGVDLEALVRRSGVPEIVAESTNALGLRTLDLARRQLVSLDVLIDQVTDRLLRRDFSTEPAGPARLVQAGERRGDVQPGRRRSVTGHYAGPVTRLASIAADAAIVVSSFTVGVAGIDFLARVFLGLQADRAGFSPLAVAALVAWAFVYTFGGLAVAGRTVGKALVGNRVVTRDGRTISVRRAFLRTLAFPLSAVLGLGFLLALFHREHGTLHDLVAGTTVVYDWGERPVELSGPLTAYLDRQS</sequence>
<evidence type="ECO:0000313" key="8">
    <source>
        <dbReference type="EMBL" id="NYG54493.1"/>
    </source>
</evidence>
<keyword evidence="3 6" id="KW-0812">Transmembrane</keyword>
<evidence type="ECO:0000256" key="1">
    <source>
        <dbReference type="ARBA" id="ARBA00004651"/>
    </source>
</evidence>
<gene>
    <name evidence="8" type="ORF">BJ989_000797</name>
</gene>
<keyword evidence="4 6" id="KW-1133">Transmembrane helix</keyword>
<keyword evidence="9" id="KW-1185">Reference proteome</keyword>
<dbReference type="EMBL" id="JACCAC010000001">
    <property type="protein sequence ID" value="NYG54493.1"/>
    <property type="molecule type" value="Genomic_DNA"/>
</dbReference>
<feature type="transmembrane region" description="Helical" evidence="6">
    <location>
        <begin position="314"/>
        <end position="336"/>
    </location>
</feature>
<evidence type="ECO:0000256" key="2">
    <source>
        <dbReference type="ARBA" id="ARBA00022475"/>
    </source>
</evidence>
<evidence type="ECO:0000256" key="5">
    <source>
        <dbReference type="ARBA" id="ARBA00023136"/>
    </source>
</evidence>
<comment type="caution">
    <text evidence="8">The sequence shown here is derived from an EMBL/GenBank/DDBJ whole genome shotgun (WGS) entry which is preliminary data.</text>
</comment>
<comment type="subcellular location">
    <subcellularLocation>
        <location evidence="1">Cell membrane</location>
        <topology evidence="1">Multi-pass membrane protein</topology>
    </subcellularLocation>
</comment>